<dbReference type="Gene3D" id="3.40.50.2000">
    <property type="entry name" value="Glycogen Phosphorylase B"/>
    <property type="match status" value="2"/>
</dbReference>
<accession>A0A7Z2GGP4</accession>
<dbReference type="InterPro" id="IPR028098">
    <property type="entry name" value="Glyco_trans_4-like_N"/>
</dbReference>
<dbReference type="SUPFAM" id="SSF53756">
    <property type="entry name" value="UDP-Glycosyltransferase/glycogen phosphorylase"/>
    <property type="match status" value="1"/>
</dbReference>
<dbReference type="Proteomes" id="UP000433577">
    <property type="component" value="Chromosome 1"/>
</dbReference>
<dbReference type="InterPro" id="IPR001296">
    <property type="entry name" value="Glyco_trans_1"/>
</dbReference>
<evidence type="ECO:0000259" key="1">
    <source>
        <dbReference type="Pfam" id="PF00534"/>
    </source>
</evidence>
<feature type="domain" description="Glycosyltransferase subfamily 4-like N-terminal" evidence="2">
    <location>
        <begin position="18"/>
        <end position="124"/>
    </location>
</feature>
<feature type="domain" description="Glycosyl transferase family 1" evidence="1">
    <location>
        <begin position="168"/>
        <end position="311"/>
    </location>
</feature>
<proteinExistence type="predicted"/>
<evidence type="ECO:0000313" key="4">
    <source>
        <dbReference type="Proteomes" id="UP000433577"/>
    </source>
</evidence>
<gene>
    <name evidence="3" type="ORF">FAZ98_06905</name>
</gene>
<dbReference type="Pfam" id="PF00534">
    <property type="entry name" value="Glycos_transf_1"/>
    <property type="match status" value="1"/>
</dbReference>
<sequence length="355" mass="40305">MRIAQIAPLTESVPPKLYGGTERAVSYITEALVDLGHDVTLFASGDSVTRAKLEPVWPRALRLDPSIRDRIAPHMLLMEMVRRQAEQFDVLHFHMDYYSFSVFKRQDTPFVTTLHGRLDLPEQQPVFDTFNTAPVISISNAQRQPMPQARWLRTVYHGLPEDLYTPQPVEQRYLAFLGRISPEKRVDTAIRIAGRCGLPIRIAAKVDEADREYFEREIRPLLDLPHVEFVGEINDNQKAEFLSGAHALLFPIDWPEPFGLVMIEAMACGTPVVAFNRGAVPEVVDDGVSGYIVEDEIGAVAAVNRIARMSRAGVRRRFEERFTSHRMAQEYVQAYQAVIRANKRSRFKVIDTSTS</sequence>
<organism evidence="3 4">
    <name type="scientific">Paraburkholderia acidisoli</name>
    <dbReference type="NCBI Taxonomy" id="2571748"/>
    <lineage>
        <taxon>Bacteria</taxon>
        <taxon>Pseudomonadati</taxon>
        <taxon>Pseudomonadota</taxon>
        <taxon>Betaproteobacteria</taxon>
        <taxon>Burkholderiales</taxon>
        <taxon>Burkholderiaceae</taxon>
        <taxon>Paraburkholderia</taxon>
    </lineage>
</organism>
<dbReference type="CDD" id="cd03802">
    <property type="entry name" value="GT4_AviGT4-like"/>
    <property type="match status" value="1"/>
</dbReference>
<keyword evidence="3" id="KW-0808">Transferase</keyword>
<dbReference type="PANTHER" id="PTHR12526:SF595">
    <property type="entry name" value="BLL5217 PROTEIN"/>
    <property type="match status" value="1"/>
</dbReference>
<dbReference type="GO" id="GO:0016757">
    <property type="term" value="F:glycosyltransferase activity"/>
    <property type="evidence" value="ECO:0007669"/>
    <property type="project" value="InterPro"/>
</dbReference>
<name>A0A7Z2GGP4_9BURK</name>
<reference evidence="3 4" key="1">
    <citation type="submission" date="2019-12" db="EMBL/GenBank/DDBJ databases">
        <title>Paraburkholderia acidiphila 7Q-K02 sp. nov and Paraburkholderia acidisoli DHF22 sp. nov., two strains isolated from forest soil.</title>
        <authorList>
            <person name="Gao Z."/>
            <person name="Qiu L."/>
        </authorList>
    </citation>
    <scope>NUCLEOTIDE SEQUENCE [LARGE SCALE GENOMIC DNA]</scope>
    <source>
        <strain evidence="3 4">DHF22</strain>
    </source>
</reference>
<dbReference type="OrthoDB" id="8779556at2"/>
<keyword evidence="4" id="KW-1185">Reference proteome</keyword>
<protein>
    <submittedName>
        <fullName evidence="3">Glycosyltransferase</fullName>
    </submittedName>
</protein>
<evidence type="ECO:0000259" key="2">
    <source>
        <dbReference type="Pfam" id="PF13439"/>
    </source>
</evidence>
<dbReference type="RefSeq" id="WP_158950030.1">
    <property type="nucleotide sequence ID" value="NZ_CP046913.1"/>
</dbReference>
<dbReference type="AlphaFoldDB" id="A0A7Z2GGP4"/>
<dbReference type="PANTHER" id="PTHR12526">
    <property type="entry name" value="GLYCOSYLTRANSFERASE"/>
    <property type="match status" value="1"/>
</dbReference>
<dbReference type="Pfam" id="PF13439">
    <property type="entry name" value="Glyco_transf_4"/>
    <property type="match status" value="1"/>
</dbReference>
<dbReference type="KEGG" id="pacs:FAZ98_06905"/>
<evidence type="ECO:0000313" key="3">
    <source>
        <dbReference type="EMBL" id="QGZ61485.1"/>
    </source>
</evidence>
<dbReference type="EMBL" id="CP046913">
    <property type="protein sequence ID" value="QGZ61485.1"/>
    <property type="molecule type" value="Genomic_DNA"/>
</dbReference>